<feature type="transmembrane region" description="Helical" evidence="1">
    <location>
        <begin position="103"/>
        <end position="124"/>
    </location>
</feature>
<dbReference type="EMBL" id="CAFBPM010000044">
    <property type="protein sequence ID" value="CAB5033467.1"/>
    <property type="molecule type" value="Genomic_DNA"/>
</dbReference>
<dbReference type="Pfam" id="PF20589">
    <property type="entry name" value="DUF6790"/>
    <property type="match status" value="1"/>
</dbReference>
<feature type="transmembrane region" description="Helical" evidence="1">
    <location>
        <begin position="136"/>
        <end position="157"/>
    </location>
</feature>
<evidence type="ECO:0000313" key="3">
    <source>
        <dbReference type="EMBL" id="CAB4877485.1"/>
    </source>
</evidence>
<keyword evidence="1" id="KW-1133">Transmembrane helix</keyword>
<feature type="transmembrane region" description="Helical" evidence="1">
    <location>
        <begin position="36"/>
        <end position="60"/>
    </location>
</feature>
<accession>A0A6J7AIS6</accession>
<keyword evidence="1" id="KW-0472">Membrane</keyword>
<reference evidence="2" key="1">
    <citation type="submission" date="2020-05" db="EMBL/GenBank/DDBJ databases">
        <authorList>
            <person name="Chiriac C."/>
            <person name="Salcher M."/>
            <person name="Ghai R."/>
            <person name="Kavagutti S V."/>
        </authorList>
    </citation>
    <scope>NUCLEOTIDE SEQUENCE</scope>
</reference>
<dbReference type="EMBL" id="CAFABE010000080">
    <property type="protein sequence ID" value="CAB4832896.1"/>
    <property type="molecule type" value="Genomic_DNA"/>
</dbReference>
<evidence type="ECO:0000313" key="4">
    <source>
        <dbReference type="EMBL" id="CAB5033467.1"/>
    </source>
</evidence>
<name>A0A6J7AIS6_9ZZZZ</name>
<evidence type="ECO:0000256" key="1">
    <source>
        <dbReference type="SAM" id="Phobius"/>
    </source>
</evidence>
<feature type="transmembrane region" description="Helical" evidence="1">
    <location>
        <begin position="80"/>
        <end position="96"/>
    </location>
</feature>
<feature type="transmembrane region" description="Helical" evidence="1">
    <location>
        <begin position="6"/>
        <end position="24"/>
    </location>
</feature>
<dbReference type="InterPro" id="IPR046740">
    <property type="entry name" value="DUF6790"/>
</dbReference>
<proteinExistence type="predicted"/>
<dbReference type="AlphaFoldDB" id="A0A6J7AIS6"/>
<gene>
    <name evidence="2" type="ORF">UFOPK3164_01392</name>
    <name evidence="3" type="ORF">UFOPK3427_01223</name>
    <name evidence="4" type="ORF">UFOPK4112_01930</name>
</gene>
<keyword evidence="1" id="KW-0812">Transmembrane</keyword>
<evidence type="ECO:0000313" key="2">
    <source>
        <dbReference type="EMBL" id="CAB4832896.1"/>
    </source>
</evidence>
<dbReference type="EMBL" id="CAFBLT010000001">
    <property type="protein sequence ID" value="CAB4877485.1"/>
    <property type="molecule type" value="Genomic_DNA"/>
</dbReference>
<protein>
    <submittedName>
        <fullName evidence="2">Unannotated protein</fullName>
    </submittedName>
</protein>
<sequence>MTTASLISTEIVVLLIALVIVLIMRKKGDGSKLRTAELFLVGFLVAGGVMELFGASGHYFSPEKVASSIGWVSNKPFQQEVGNANLVQAILLLGVLKFRGQWILAAIVASTVWILTDNVVHIISWHQTGDSNSGNIGFLFYAGFVTVIINISLYVWYRKLQKTSSESASALPIS</sequence>
<organism evidence="2">
    <name type="scientific">freshwater metagenome</name>
    <dbReference type="NCBI Taxonomy" id="449393"/>
    <lineage>
        <taxon>unclassified sequences</taxon>
        <taxon>metagenomes</taxon>
        <taxon>ecological metagenomes</taxon>
    </lineage>
</organism>